<evidence type="ECO:0000313" key="2">
    <source>
        <dbReference type="EMBL" id="NQV65446.1"/>
    </source>
</evidence>
<accession>A0A973AA64</accession>
<feature type="compositionally biased region" description="Basic and acidic residues" evidence="1">
    <location>
        <begin position="8"/>
        <end position="22"/>
    </location>
</feature>
<comment type="caution">
    <text evidence="2">The sequence shown here is derived from an EMBL/GenBank/DDBJ whole genome shotgun (WGS) entry which is preliminary data.</text>
</comment>
<name>A0A973AA64_9GAMM</name>
<evidence type="ECO:0000313" key="3">
    <source>
        <dbReference type="Proteomes" id="UP000754644"/>
    </source>
</evidence>
<protein>
    <submittedName>
        <fullName evidence="2">Uncharacterized protein</fullName>
    </submittedName>
</protein>
<dbReference type="AlphaFoldDB" id="A0A973AA64"/>
<feature type="region of interest" description="Disordered" evidence="1">
    <location>
        <begin position="1"/>
        <end position="22"/>
    </location>
</feature>
<dbReference type="Proteomes" id="UP000754644">
    <property type="component" value="Unassembled WGS sequence"/>
</dbReference>
<dbReference type="EMBL" id="JABMOJ010000326">
    <property type="protein sequence ID" value="NQV65446.1"/>
    <property type="molecule type" value="Genomic_DNA"/>
</dbReference>
<proteinExistence type="predicted"/>
<gene>
    <name evidence="2" type="ORF">HQ497_08775</name>
</gene>
<reference evidence="2" key="1">
    <citation type="submission" date="2020-05" db="EMBL/GenBank/DDBJ databases">
        <title>Sulfur intermediates as new biogeochemical hubs in an aquatic model microbial ecosystem.</title>
        <authorList>
            <person name="Vigneron A."/>
        </authorList>
    </citation>
    <scope>NUCLEOTIDE SEQUENCE</scope>
    <source>
        <strain evidence="2">Bin.250</strain>
    </source>
</reference>
<organism evidence="2 3">
    <name type="scientific">SAR86 cluster bacterium</name>
    <dbReference type="NCBI Taxonomy" id="2030880"/>
    <lineage>
        <taxon>Bacteria</taxon>
        <taxon>Pseudomonadati</taxon>
        <taxon>Pseudomonadota</taxon>
        <taxon>Gammaproteobacteria</taxon>
        <taxon>SAR86 cluster</taxon>
    </lineage>
</organism>
<evidence type="ECO:0000256" key="1">
    <source>
        <dbReference type="SAM" id="MobiDB-lite"/>
    </source>
</evidence>
<sequence>MDSTDSLAKFDADPKATCERDRHSGSFVTTMKSGITNSIYGRLSATVAAFSQTRDGTTERRMRRGHRQLAFVKPLSTLAIRDTYAELSPCEEEKHP</sequence>